<evidence type="ECO:0000313" key="8">
    <source>
        <dbReference type="EMBL" id="MBB5718329.1"/>
    </source>
</evidence>
<keyword evidence="4" id="KW-0547">Nucleotide-binding</keyword>
<dbReference type="GO" id="GO:0005524">
    <property type="term" value="F:ATP binding"/>
    <property type="evidence" value="ECO:0007669"/>
    <property type="project" value="UniProtKB-KW"/>
</dbReference>
<evidence type="ECO:0000256" key="5">
    <source>
        <dbReference type="ARBA" id="ARBA00022840"/>
    </source>
</evidence>
<dbReference type="EC" id="6.3.4.19" evidence="1"/>
<dbReference type="SUPFAM" id="SSF52402">
    <property type="entry name" value="Adenine nucleotide alpha hydrolases-like"/>
    <property type="match status" value="1"/>
</dbReference>
<dbReference type="PANTHER" id="PTHR43033">
    <property type="entry name" value="TRNA(ILE)-LYSIDINE SYNTHASE-RELATED"/>
    <property type="match status" value="1"/>
</dbReference>
<dbReference type="Gene3D" id="3.40.50.620">
    <property type="entry name" value="HUPs"/>
    <property type="match status" value="1"/>
</dbReference>
<name>A0A840YXS0_9SPHN</name>
<sequence length="278" mass="30776">MTVDHGLRPEATTEAAAVADICATLGITHQTLKITTPITDDGNLQERAREARYALLNRWAGFGADRRVEWVAIAHQQDDVAEGFLMRARRGAGVGGLAAMAAQRAIGPERGAAWLLRPLLDWSRAELAAVVRDCGLTPMHDPSNGDPKYDRARIRKLIAESGDLPADRLAMSARNLRDAESALEWAAEQEWRNRSAIERHESVSVDMGDLPHELRRRLAGRAIEYLRREAGLRDPWRGTGIDRLVRGLEAEKAGTLAGIAARPGRRWVFRIAPPRQSH</sequence>
<evidence type="ECO:0000259" key="7">
    <source>
        <dbReference type="Pfam" id="PF01171"/>
    </source>
</evidence>
<accession>A0A840YXS0</accession>
<dbReference type="InterPro" id="IPR014729">
    <property type="entry name" value="Rossmann-like_a/b/a_fold"/>
</dbReference>
<evidence type="ECO:0000256" key="2">
    <source>
        <dbReference type="ARBA" id="ARBA00022598"/>
    </source>
</evidence>
<dbReference type="Pfam" id="PF01171">
    <property type="entry name" value="ATP_bind_3"/>
    <property type="match status" value="1"/>
</dbReference>
<keyword evidence="2 8" id="KW-0436">Ligase</keyword>
<protein>
    <recommendedName>
        <fullName evidence="1">tRNA(Ile)-lysidine synthetase</fullName>
        <ecNumber evidence="1">6.3.4.19</ecNumber>
    </recommendedName>
</protein>
<dbReference type="CDD" id="cd01992">
    <property type="entry name" value="TilS_N"/>
    <property type="match status" value="1"/>
</dbReference>
<feature type="domain" description="tRNA(Ile)-lysidine/2-thiocytidine synthase N-terminal" evidence="7">
    <location>
        <begin position="2"/>
        <end position="156"/>
    </location>
</feature>
<comment type="caution">
    <text evidence="8">The sequence shown here is derived from an EMBL/GenBank/DDBJ whole genome shotgun (WGS) entry which is preliminary data.</text>
</comment>
<dbReference type="InterPro" id="IPR012094">
    <property type="entry name" value="tRNA_Ile_lys_synt"/>
</dbReference>
<gene>
    <name evidence="8" type="ORF">FHR23_001236</name>
</gene>
<dbReference type="GO" id="GO:0008033">
    <property type="term" value="P:tRNA processing"/>
    <property type="evidence" value="ECO:0007669"/>
    <property type="project" value="UniProtKB-KW"/>
</dbReference>
<comment type="catalytic activity">
    <reaction evidence="6">
        <text>cytidine(34) in tRNA(Ile2) + L-lysine + ATP = lysidine(34) in tRNA(Ile2) + AMP + diphosphate + H(+)</text>
        <dbReference type="Rhea" id="RHEA:43744"/>
        <dbReference type="Rhea" id="RHEA-COMP:10625"/>
        <dbReference type="Rhea" id="RHEA-COMP:10670"/>
        <dbReference type="ChEBI" id="CHEBI:15378"/>
        <dbReference type="ChEBI" id="CHEBI:30616"/>
        <dbReference type="ChEBI" id="CHEBI:32551"/>
        <dbReference type="ChEBI" id="CHEBI:33019"/>
        <dbReference type="ChEBI" id="CHEBI:82748"/>
        <dbReference type="ChEBI" id="CHEBI:83665"/>
        <dbReference type="ChEBI" id="CHEBI:456215"/>
        <dbReference type="EC" id="6.3.4.19"/>
    </reaction>
</comment>
<dbReference type="Proteomes" id="UP000554342">
    <property type="component" value="Unassembled WGS sequence"/>
</dbReference>
<dbReference type="AlphaFoldDB" id="A0A840YXS0"/>
<evidence type="ECO:0000256" key="4">
    <source>
        <dbReference type="ARBA" id="ARBA00022741"/>
    </source>
</evidence>
<evidence type="ECO:0000313" key="9">
    <source>
        <dbReference type="Proteomes" id="UP000554342"/>
    </source>
</evidence>
<evidence type="ECO:0000256" key="1">
    <source>
        <dbReference type="ARBA" id="ARBA00013267"/>
    </source>
</evidence>
<dbReference type="InterPro" id="IPR011063">
    <property type="entry name" value="TilS/TtcA_N"/>
</dbReference>
<dbReference type="NCBIfam" id="TIGR02432">
    <property type="entry name" value="lysidine_TilS_N"/>
    <property type="match status" value="1"/>
</dbReference>
<keyword evidence="3" id="KW-0819">tRNA processing</keyword>
<dbReference type="PANTHER" id="PTHR43033:SF1">
    <property type="entry name" value="TRNA(ILE)-LYSIDINE SYNTHASE-RELATED"/>
    <property type="match status" value="1"/>
</dbReference>
<dbReference type="EMBL" id="JACIJI010000001">
    <property type="protein sequence ID" value="MBB5718329.1"/>
    <property type="molecule type" value="Genomic_DNA"/>
</dbReference>
<reference evidence="8 9" key="1">
    <citation type="submission" date="2020-08" db="EMBL/GenBank/DDBJ databases">
        <title>Genomic Encyclopedia of Type Strains, Phase IV (KMG-IV): sequencing the most valuable type-strain genomes for metagenomic binning, comparative biology and taxonomic classification.</title>
        <authorList>
            <person name="Goeker M."/>
        </authorList>
    </citation>
    <scope>NUCLEOTIDE SEQUENCE [LARGE SCALE GENOMIC DNA]</scope>
    <source>
        <strain evidence="8 9">DSM 27203</strain>
    </source>
</reference>
<dbReference type="InterPro" id="IPR012795">
    <property type="entry name" value="tRNA_Ile_lys_synt_N"/>
</dbReference>
<dbReference type="GO" id="GO:0032267">
    <property type="term" value="F:tRNA(Ile)-lysidine synthase activity"/>
    <property type="evidence" value="ECO:0007669"/>
    <property type="project" value="UniProtKB-EC"/>
</dbReference>
<organism evidence="8 9">
    <name type="scientific">Stakelama sediminis</name>
    <dbReference type="NCBI Taxonomy" id="463200"/>
    <lineage>
        <taxon>Bacteria</taxon>
        <taxon>Pseudomonadati</taxon>
        <taxon>Pseudomonadota</taxon>
        <taxon>Alphaproteobacteria</taxon>
        <taxon>Sphingomonadales</taxon>
        <taxon>Sphingomonadaceae</taxon>
        <taxon>Stakelama</taxon>
    </lineage>
</organism>
<evidence type="ECO:0000256" key="6">
    <source>
        <dbReference type="ARBA" id="ARBA00048539"/>
    </source>
</evidence>
<evidence type="ECO:0000256" key="3">
    <source>
        <dbReference type="ARBA" id="ARBA00022694"/>
    </source>
</evidence>
<keyword evidence="9" id="KW-1185">Reference proteome</keyword>
<proteinExistence type="predicted"/>
<keyword evidence="5" id="KW-0067">ATP-binding</keyword>